<dbReference type="EMBL" id="BOMS01000049">
    <property type="protein sequence ID" value="GIE67502.1"/>
    <property type="molecule type" value="Genomic_DNA"/>
</dbReference>
<evidence type="ECO:0000313" key="1">
    <source>
        <dbReference type="EMBL" id="GIE67502.1"/>
    </source>
</evidence>
<protein>
    <recommendedName>
        <fullName evidence="3">T6SS immunity protein Tdi1 C-terminal domain-containing protein</fullName>
    </recommendedName>
</protein>
<accession>A0ABQ4BA38</accession>
<evidence type="ECO:0008006" key="3">
    <source>
        <dbReference type="Google" id="ProtNLM"/>
    </source>
</evidence>
<gene>
    <name evidence="1" type="ORF">Apa02nite_036100</name>
</gene>
<dbReference type="RefSeq" id="WP_203826007.1">
    <property type="nucleotide sequence ID" value="NZ_BAAATY010000011.1"/>
</dbReference>
<keyword evidence="2" id="KW-1185">Reference proteome</keyword>
<name>A0ABQ4BA38_9ACTN</name>
<proteinExistence type="predicted"/>
<evidence type="ECO:0000313" key="2">
    <source>
        <dbReference type="Proteomes" id="UP000624709"/>
    </source>
</evidence>
<dbReference type="Proteomes" id="UP000624709">
    <property type="component" value="Unassembled WGS sequence"/>
</dbReference>
<sequence length="145" mass="16178">MELTKRFSDDQYAQALESWSWLDLRGKTPRFASLFGNIFLEDGQGTWWFLDTIGGELLAGWASYADLIADLETEDGQDQYLLGTLAMAAFHRRGLRLNDDEVYAYAPPPIVTGSFAADEIQVFRFSVVVNVAGQLHQQLRSPAAG</sequence>
<comment type="caution">
    <text evidence="1">The sequence shown here is derived from an EMBL/GenBank/DDBJ whole genome shotgun (WGS) entry which is preliminary data.</text>
</comment>
<reference evidence="1 2" key="1">
    <citation type="submission" date="2021-01" db="EMBL/GenBank/DDBJ databases">
        <title>Whole genome shotgun sequence of Actinoplanes palleronii NBRC 14916.</title>
        <authorList>
            <person name="Komaki H."/>
            <person name="Tamura T."/>
        </authorList>
    </citation>
    <scope>NUCLEOTIDE SEQUENCE [LARGE SCALE GENOMIC DNA]</scope>
    <source>
        <strain evidence="1 2">NBRC 14916</strain>
    </source>
</reference>
<organism evidence="1 2">
    <name type="scientific">Actinoplanes palleronii</name>
    <dbReference type="NCBI Taxonomy" id="113570"/>
    <lineage>
        <taxon>Bacteria</taxon>
        <taxon>Bacillati</taxon>
        <taxon>Actinomycetota</taxon>
        <taxon>Actinomycetes</taxon>
        <taxon>Micromonosporales</taxon>
        <taxon>Micromonosporaceae</taxon>
        <taxon>Actinoplanes</taxon>
    </lineage>
</organism>